<feature type="region of interest" description="Disordered" evidence="1">
    <location>
        <begin position="1401"/>
        <end position="1427"/>
    </location>
</feature>
<feature type="compositionally biased region" description="Polar residues" evidence="1">
    <location>
        <begin position="473"/>
        <end position="484"/>
    </location>
</feature>
<feature type="region of interest" description="Disordered" evidence="1">
    <location>
        <begin position="406"/>
        <end position="516"/>
    </location>
</feature>
<feature type="compositionally biased region" description="Basic and acidic residues" evidence="1">
    <location>
        <begin position="773"/>
        <end position="785"/>
    </location>
</feature>
<gene>
    <name evidence="2" type="ORF">BN1205_090280</name>
</gene>
<feature type="region of interest" description="Disordered" evidence="1">
    <location>
        <begin position="1"/>
        <end position="71"/>
    </location>
</feature>
<accession>A0A0F7UTR5</accession>
<feature type="region of interest" description="Disordered" evidence="1">
    <location>
        <begin position="551"/>
        <end position="1139"/>
    </location>
</feature>
<feature type="compositionally biased region" description="Low complexity" evidence="1">
    <location>
        <begin position="38"/>
        <end position="52"/>
    </location>
</feature>
<proteinExistence type="predicted"/>
<feature type="compositionally biased region" description="Basic and acidic residues" evidence="1">
    <location>
        <begin position="829"/>
        <end position="839"/>
    </location>
</feature>
<feature type="compositionally biased region" description="Low complexity" evidence="1">
    <location>
        <begin position="604"/>
        <end position="623"/>
    </location>
</feature>
<reference evidence="2" key="1">
    <citation type="journal article" date="2015" name="PLoS ONE">
        <title>Comprehensive Evaluation of Toxoplasma gondii VEG and Neospora caninum LIV Genomes with Tachyzoite Stage Transcriptome and Proteome Defines Novel Transcript Features.</title>
        <authorList>
            <person name="Ramaprasad A."/>
            <person name="Mourier T."/>
            <person name="Naeem R."/>
            <person name="Malas T.B."/>
            <person name="Moussa E."/>
            <person name="Panigrahi A."/>
            <person name="Vermont S.J."/>
            <person name="Otto T.D."/>
            <person name="Wastling J."/>
            <person name="Pain A."/>
        </authorList>
    </citation>
    <scope>NUCLEOTIDE SEQUENCE</scope>
    <source>
        <strain evidence="2">VEG</strain>
    </source>
</reference>
<feature type="compositionally biased region" description="Low complexity" evidence="1">
    <location>
        <begin position="1416"/>
        <end position="1427"/>
    </location>
</feature>
<feature type="region of interest" description="Disordered" evidence="1">
    <location>
        <begin position="272"/>
        <end position="319"/>
    </location>
</feature>
<evidence type="ECO:0000256" key="1">
    <source>
        <dbReference type="SAM" id="MobiDB-lite"/>
    </source>
</evidence>
<feature type="compositionally biased region" description="Basic residues" evidence="1">
    <location>
        <begin position="574"/>
        <end position="583"/>
    </location>
</feature>
<feature type="compositionally biased region" description="Low complexity" evidence="1">
    <location>
        <begin position="713"/>
        <end position="726"/>
    </location>
</feature>
<feature type="compositionally biased region" description="Basic and acidic residues" evidence="1">
    <location>
        <begin position="1074"/>
        <end position="1090"/>
    </location>
</feature>
<dbReference type="EMBL" id="LN714495">
    <property type="protein sequence ID" value="CEL73441.1"/>
    <property type="molecule type" value="Genomic_DNA"/>
</dbReference>
<protein>
    <submittedName>
        <fullName evidence="2">Uncharacterized protein</fullName>
    </submittedName>
</protein>
<feature type="compositionally biased region" description="Basic and acidic residues" evidence="1">
    <location>
        <begin position="958"/>
        <end position="979"/>
    </location>
</feature>
<feature type="compositionally biased region" description="Acidic residues" evidence="1">
    <location>
        <begin position="1029"/>
        <end position="1041"/>
    </location>
</feature>
<feature type="compositionally biased region" description="Basic and acidic residues" evidence="1">
    <location>
        <begin position="53"/>
        <end position="71"/>
    </location>
</feature>
<feature type="compositionally biased region" description="Polar residues" evidence="1">
    <location>
        <begin position="452"/>
        <end position="465"/>
    </location>
</feature>
<organism evidence="2">
    <name type="scientific">Toxoplasma gondii (strain ATCC 50861 / VEG)</name>
    <dbReference type="NCBI Taxonomy" id="432359"/>
    <lineage>
        <taxon>Eukaryota</taxon>
        <taxon>Sar</taxon>
        <taxon>Alveolata</taxon>
        <taxon>Apicomplexa</taxon>
        <taxon>Conoidasida</taxon>
        <taxon>Coccidia</taxon>
        <taxon>Eucoccidiorida</taxon>
        <taxon>Eimeriorina</taxon>
        <taxon>Sarcocystidae</taxon>
        <taxon>Toxoplasma</taxon>
    </lineage>
</organism>
<feature type="compositionally biased region" description="Basic and acidic residues" evidence="1">
    <location>
        <begin position="909"/>
        <end position="922"/>
    </location>
</feature>
<sequence length="1427" mass="152649">MSGGGSEPLESEAEGFSEAPHAGEETEKSKTAERQSGEKSAASSSLLSLGSRSLEEEGRRKEASPPSTEKKTGGSWFNFLFAKWRGTHKHRNAIQLAQAFGAANQPGKPGPVIGIVVCKGPRNELQGLAVATPRVVERYLLDGRLQQRVAVPEPLTCFVGGKIGGVGRVLLCGTQAGRVFVLKAETFEQLLELDSRAAYATAGVSLDLPCLPPRGGLTFCRDPLGRGGDGGSTRKGNAFWIESSKRERKHEEQSPAGRLDTAASLLVGRALDGDSSSAAPGRARRVEHRRASAGSSERSESTENDDGESERQREQSEEPIEFPACLAISALAIKATFAEFVHYVIAGNVRGHVFVWQVPSTKLVHLLTFPVDRADAAFLRSQESLSSTSSLSHGAEEALATLHSSRRASLSLPDHPEVRLGSPRLMHRSAGDRARVPTEAAVPGGSAGPGRQASSRDSFEAQASDSPKEATAFSPSFETGSIDRSNLRGDAEPSHAGARLGGSGAQEAGDFLLTPGGPLRLGGDGDWNRRRESAGSVSEVVQAVGSVAEIDLSDRDTEGDDAEPVGAFAEHGPSRVRARKAKKGSNATVSETPEASFFTDTRLAGNGSTEGSAGSESVSSATSENKKSKSLSRRKLNAKRLFSLAGVKDSRRDSRSSDQASVHTLGEGVHTPGGDASDRRASADVTAVPAVRVFQSEEQHSAKPRRGRGTARVSLSSMSDSPVESPSRQEEQRFQSALEEASSYLPAFHDDGELFISSPDTPGRAVESGRAAGDGERRKREEASRRGHGWCEGPTGGGSVQSGGSDAAASACPGTERRESATTEDDEWRGERRNAELNRGEATTGEVRGRESLPGGLQSSDDEMEDVSLASDCASPPQPSDFDSPVQEGKSAALSEADNHDIAAFSPGTEERNVSGSEDSRRTRPQAPKEANEEAEQGAQFSASTVVKTEGKNVFAREAGEKTEPEIGKEKEAKEKGEQEMQGEVPAPQSLPTQSARQEEDDVPLPEEQLNGDLEGPRSEERQERGVFLEDEPDSMMMEETETQRSRNDNTQTESTFGDKALTLTTGGDPESEELSKGDETSSPYRERTEFPTASAVPRFDAKRGDNESPPPRSPHSLSPSRRSQKSLNASILPESEEDGDLYLRERMGMMTAEGVDEAVFSDEASELQARGLTHRSSFQQLACTRQRASEAGIEQRYVGALLTVAAFDQLWIGYGDGTVAVFALSDYCLLECAKLETPNISRMELSKFAGKACMGREVVLILSGNELVTVWSVRTLRCLRQVPTAMLTCGIPLAYLYVLEAPEAWDSKVTIVLAGCVDGSISVRRLEKSAEGDDLHFLLIRNYVREVEPQVPISAICIDSWLNAAFVGDASGVVFTLPYVFQLLDPSLVPAVVPPREEAFCGSEGHGPSHPAPDSLSRSLSSEDIS</sequence>
<feature type="compositionally biased region" description="Low complexity" evidence="1">
    <location>
        <begin position="802"/>
        <end position="811"/>
    </location>
</feature>
<feature type="compositionally biased region" description="Basic and acidic residues" evidence="1">
    <location>
        <begin position="1015"/>
        <end position="1028"/>
    </location>
</feature>
<evidence type="ECO:0000313" key="2">
    <source>
        <dbReference type="EMBL" id="CEL73441.1"/>
    </source>
</evidence>
<feature type="compositionally biased region" description="Basic residues" evidence="1">
    <location>
        <begin position="628"/>
        <end position="638"/>
    </location>
</feature>
<name>A0A0F7UTR5_TOXGV</name>
<feature type="compositionally biased region" description="Basic and acidic residues" evidence="1">
    <location>
        <begin position="21"/>
        <end position="37"/>
    </location>
</feature>